<organism evidence="1 2">
    <name type="scientific">Candidatus Methanogaster sp</name>
    <dbReference type="NCBI Taxonomy" id="3386292"/>
    <lineage>
        <taxon>Archaea</taxon>
        <taxon>Methanobacteriati</taxon>
        <taxon>Methanobacteriota</taxon>
        <taxon>Stenosarchaea group</taxon>
        <taxon>Methanomicrobia</taxon>
        <taxon>Methanosarcinales</taxon>
        <taxon>ANME-2 cluster</taxon>
        <taxon>Candidatus Methanogasteraceae</taxon>
        <taxon>Candidatus Methanogaster</taxon>
    </lineage>
</organism>
<evidence type="ECO:0000313" key="2">
    <source>
        <dbReference type="Proteomes" id="UP000248329"/>
    </source>
</evidence>
<proteinExistence type="predicted"/>
<dbReference type="Proteomes" id="UP000248329">
    <property type="component" value="Unassembled WGS sequence"/>
</dbReference>
<sequence>MKKEIFKTGSIIGIVVITFSILTIPVMAESSIEKPSSQLTLNILNETTTVAYWYIHCPDEYVAYLPYELEKLEKNIDDLEKGMEQLFLQDVRNIKITYEDETTLITFDLKGDYSDGFVTGKCQYLPELVRYAPIGLNVLKVVLPEDRILSIVNPGPNGIEGNELTFHNYNWIYPLEISYYAEKDCTRKEVTAIIGEEWQIPQLEVRSVEDTEVFDYEMNARSKFAIPYDWVGTCDDTPPGTTKSASEIANDYEPWLYNRVDRCPDAVYYRVVEGSDPYSGFDAYLIQYFAYWRCQDCASAWHEYDYEPIFVWVRNIGERPYRVAYDHWGGLLDWHVHEIHRTDLWSSSPEGEYPLPSNVHTQHKAYYPFGRSEYSPDGLDDIYIWNISTSLHDNWDGNHVKLGVATCYHTFDADISGSYCGNYLLSPLYDDQLVTWYRNEMDDGDPCDVCDCDWWESWRVMPFKYDISDPFYGVFWEDCYGKEYEFPALSETIDSAVASNGTLTVDVSVLYDNTDAGGFPGNDLRGLWKDRFTASVGSYSIGNPDSLNEYSAGHYTLEYDVSRISQGTYIFGLFVEDNLNHNYDIDYENIVVQNSPPYKPSNPSPTDGATDVDINADLSWSGGDLNGDLVTYEVYFGTYPTPTTLVSDQTGTTYNPGTLDYSTHYYWKIIAEDEHGATNEGDVWDFTTEEKPNDPPTASFTYSPPNPTNIDIIQFTDTSTDSDGSIESWYWEFGDESISTEQNPAYQYADCETYTVNLIVTDDDGATNTTTKDIIVTAASDTTPPLLNITSPAPNTSTHLPTITITGTASDASGIASVMVNGMLASGAIDWSIWSAEVALAEGENVITIIATDGAELTTTATVTVCYEPYNGDLNHDGILTPADAAIALQIAATGAQNPAADVSGDNRVTSLDALMILQAAAVRIEL</sequence>
<evidence type="ECO:0000313" key="1">
    <source>
        <dbReference type="EMBL" id="PXF62127.1"/>
    </source>
</evidence>
<protein>
    <submittedName>
        <fullName evidence="1">Uncharacterized protein</fullName>
    </submittedName>
</protein>
<name>A0AC61L6P0_9EURY</name>
<dbReference type="EMBL" id="PQXF01000001">
    <property type="protein sequence ID" value="PXF62127.1"/>
    <property type="molecule type" value="Genomic_DNA"/>
</dbReference>
<gene>
    <name evidence="1" type="ORF">C4B59_00505</name>
</gene>
<reference evidence="1" key="1">
    <citation type="submission" date="2018-01" db="EMBL/GenBank/DDBJ databases">
        <authorList>
            <person name="Krukenberg V."/>
        </authorList>
    </citation>
    <scope>NUCLEOTIDE SEQUENCE</scope>
    <source>
        <strain evidence="1">E20ANME2</strain>
    </source>
</reference>
<comment type="caution">
    <text evidence="1">The sequence shown here is derived from an EMBL/GenBank/DDBJ whole genome shotgun (WGS) entry which is preliminary data.</text>
</comment>
<accession>A0AC61L6P0</accession>